<dbReference type="Proteomes" id="UP000663856">
    <property type="component" value="Unassembled WGS sequence"/>
</dbReference>
<accession>A0A816LR30</accession>
<feature type="region of interest" description="Disordered" evidence="1">
    <location>
        <begin position="51"/>
        <end position="79"/>
    </location>
</feature>
<dbReference type="Proteomes" id="UP000663866">
    <property type="component" value="Unassembled WGS sequence"/>
</dbReference>
<dbReference type="Proteomes" id="UP000681720">
    <property type="component" value="Unassembled WGS sequence"/>
</dbReference>
<evidence type="ECO:0000313" key="7">
    <source>
        <dbReference type="EMBL" id="CAF3754528.1"/>
    </source>
</evidence>
<dbReference type="EMBL" id="CAJNRE010000004">
    <property type="protein sequence ID" value="CAF1900212.1"/>
    <property type="molecule type" value="Genomic_DNA"/>
</dbReference>
<evidence type="ECO:0000313" key="4">
    <source>
        <dbReference type="EMBL" id="CAF1900212.1"/>
    </source>
</evidence>
<dbReference type="EMBL" id="CAJNRF010000096">
    <property type="protein sequence ID" value="CAF1938422.1"/>
    <property type="molecule type" value="Genomic_DNA"/>
</dbReference>
<evidence type="ECO:0000256" key="1">
    <source>
        <dbReference type="SAM" id="MobiDB-lite"/>
    </source>
</evidence>
<sequence length="188" mass="20068">MTSKACNGSRPWNANVNSSPETIYNFPVSPGEPGKFDFYRVYLSFHTHNSDPTLSGYSDEPTISAPSTISSSSSSSSSVTKRRWTPFADILSSDESKSSILTSSQSSNSISAAKLQATSSINSNGLLNTNGTEKEPIQSAQSLSSLTDAVKNSMNKGQLSTNSNQIRRPFGGTTLSSKDLNHLSPQSM</sequence>
<comment type="caution">
    <text evidence="5">The sequence shown here is derived from an EMBL/GenBank/DDBJ whole genome shotgun (WGS) entry which is preliminary data.</text>
</comment>
<evidence type="ECO:0000313" key="5">
    <source>
        <dbReference type="EMBL" id="CAF1938422.1"/>
    </source>
</evidence>
<feature type="region of interest" description="Disordered" evidence="1">
    <location>
        <begin position="154"/>
        <end position="188"/>
    </location>
</feature>
<protein>
    <submittedName>
        <fullName evidence="5">Uncharacterized protein</fullName>
    </submittedName>
</protein>
<gene>
    <name evidence="7" type="ORF">BYL167_LOCUS515</name>
    <name evidence="2" type="ORF">CJN711_LOCUS256</name>
    <name evidence="8" type="ORF">GIL414_LOCUS368</name>
    <name evidence="3" type="ORF">KQP761_LOCUS2588</name>
    <name evidence="4" type="ORF">MBJ925_LOCUS56</name>
    <name evidence="9" type="ORF">OVN521_LOCUS6072</name>
    <name evidence="10" type="ORF">UXM345_LOCUS8968</name>
    <name evidence="5" type="ORF">WKI299_LOCUS1689</name>
    <name evidence="6" type="ORF">XDN619_LOCUS2106</name>
</gene>
<dbReference type="EMBL" id="CAJNRG010000100">
    <property type="protein sequence ID" value="CAF1975518.1"/>
    <property type="molecule type" value="Genomic_DNA"/>
</dbReference>
<feature type="compositionally biased region" description="Polar residues" evidence="1">
    <location>
        <begin position="154"/>
        <end position="166"/>
    </location>
</feature>
<dbReference type="Proteomes" id="UP000663842">
    <property type="component" value="Unassembled WGS sequence"/>
</dbReference>
<keyword evidence="12" id="KW-1185">Reference proteome</keyword>
<evidence type="ECO:0000313" key="9">
    <source>
        <dbReference type="EMBL" id="CAF3837953.1"/>
    </source>
</evidence>
<name>A0A816LR30_9BILA</name>
<dbReference type="EMBL" id="CAJOBH010000056">
    <property type="protein sequence ID" value="CAF3754528.1"/>
    <property type="molecule type" value="Genomic_DNA"/>
</dbReference>
<dbReference type="Proteomes" id="UP000663834">
    <property type="component" value="Unassembled WGS sequence"/>
</dbReference>
<feature type="compositionally biased region" description="Polar residues" evidence="1">
    <location>
        <begin position="173"/>
        <end position="188"/>
    </location>
</feature>
<dbReference type="Proteomes" id="UP000663824">
    <property type="component" value="Unassembled WGS sequence"/>
</dbReference>
<dbReference type="AlphaFoldDB" id="A0A816LR30"/>
<dbReference type="EMBL" id="CAJOBJ010000041">
    <property type="protein sequence ID" value="CAF3787597.1"/>
    <property type="molecule type" value="Genomic_DNA"/>
</dbReference>
<dbReference type="EMBL" id="CAJOBG010000624">
    <property type="protein sequence ID" value="CAF3837953.1"/>
    <property type="molecule type" value="Genomic_DNA"/>
</dbReference>
<proteinExistence type="predicted"/>
<dbReference type="Proteomes" id="UP000681967">
    <property type="component" value="Unassembled WGS sequence"/>
</dbReference>
<dbReference type="EMBL" id="CAJOBF010000803">
    <property type="protein sequence ID" value="CAF3871704.1"/>
    <property type="molecule type" value="Genomic_DNA"/>
</dbReference>
<organism evidence="5 11">
    <name type="scientific">Rotaria magnacalcarata</name>
    <dbReference type="NCBI Taxonomy" id="392030"/>
    <lineage>
        <taxon>Eukaryota</taxon>
        <taxon>Metazoa</taxon>
        <taxon>Spiralia</taxon>
        <taxon>Gnathifera</taxon>
        <taxon>Rotifera</taxon>
        <taxon>Eurotatoria</taxon>
        <taxon>Bdelloidea</taxon>
        <taxon>Philodinida</taxon>
        <taxon>Philodinidae</taxon>
        <taxon>Rotaria</taxon>
    </lineage>
</organism>
<reference evidence="5" key="1">
    <citation type="submission" date="2021-02" db="EMBL/GenBank/DDBJ databases">
        <authorList>
            <person name="Nowell W R."/>
        </authorList>
    </citation>
    <scope>NUCLEOTIDE SEQUENCE</scope>
</reference>
<evidence type="ECO:0000313" key="12">
    <source>
        <dbReference type="Proteomes" id="UP000663866"/>
    </source>
</evidence>
<evidence type="ECO:0000313" key="8">
    <source>
        <dbReference type="EMBL" id="CAF3787597.1"/>
    </source>
</evidence>
<evidence type="ECO:0000313" key="2">
    <source>
        <dbReference type="EMBL" id="CAF0957562.1"/>
    </source>
</evidence>
<dbReference type="OrthoDB" id="10040839at2759"/>
<dbReference type="EMBL" id="CAJNOW010000161">
    <property type="protein sequence ID" value="CAF1257011.1"/>
    <property type="molecule type" value="Genomic_DNA"/>
</dbReference>
<dbReference type="Proteomes" id="UP000663887">
    <property type="component" value="Unassembled WGS sequence"/>
</dbReference>
<evidence type="ECO:0000313" key="11">
    <source>
        <dbReference type="Proteomes" id="UP000663856"/>
    </source>
</evidence>
<evidence type="ECO:0000313" key="6">
    <source>
        <dbReference type="EMBL" id="CAF1975518.1"/>
    </source>
</evidence>
<evidence type="ECO:0000313" key="3">
    <source>
        <dbReference type="EMBL" id="CAF1257011.1"/>
    </source>
</evidence>
<evidence type="ECO:0000313" key="10">
    <source>
        <dbReference type="EMBL" id="CAF3871704.1"/>
    </source>
</evidence>
<dbReference type="Proteomes" id="UP000663855">
    <property type="component" value="Unassembled WGS sequence"/>
</dbReference>
<feature type="compositionally biased region" description="Low complexity" evidence="1">
    <location>
        <begin position="61"/>
        <end position="78"/>
    </location>
</feature>
<dbReference type="EMBL" id="CAJNOV010000020">
    <property type="protein sequence ID" value="CAF0957562.1"/>
    <property type="molecule type" value="Genomic_DNA"/>
</dbReference>